<dbReference type="PATRIC" id="fig|1492738.3.peg.1308"/>
<keyword evidence="1" id="KW-0812">Transmembrane</keyword>
<protein>
    <submittedName>
        <fullName evidence="2">General secretion pathway protein</fullName>
    </submittedName>
</protein>
<keyword evidence="1" id="KW-1133">Transmembrane helix</keyword>
<reference evidence="2 3" key="1">
    <citation type="submission" date="2014-05" db="EMBL/GenBank/DDBJ databases">
        <title>Genome Sequence of Flavobacterium sp. EM1321.</title>
        <authorList>
            <person name="Shin S.-K."/>
            <person name="Yi H."/>
        </authorList>
    </citation>
    <scope>NUCLEOTIDE SEQUENCE [LARGE SCALE GENOMIC DNA]</scope>
    <source>
        <strain evidence="2 3">EM1321</strain>
    </source>
</reference>
<dbReference type="EMBL" id="JNCA01000011">
    <property type="protein sequence ID" value="KDN55714.1"/>
    <property type="molecule type" value="Genomic_DNA"/>
</dbReference>
<gene>
    <name evidence="2" type="ORF">FEM21_13160</name>
</gene>
<keyword evidence="1" id="KW-0472">Membrane</keyword>
<evidence type="ECO:0000313" key="2">
    <source>
        <dbReference type="EMBL" id="KDN55714.1"/>
    </source>
</evidence>
<dbReference type="Proteomes" id="UP000027064">
    <property type="component" value="Unassembled WGS sequence"/>
</dbReference>
<evidence type="ECO:0000313" key="3">
    <source>
        <dbReference type="Proteomes" id="UP000027064"/>
    </source>
</evidence>
<sequence length="371" mass="42658">MIAVLLLENKKEELRILKKDKVNYNGTFPEKWDKKIPYILTVNTNQVIQKEVAGVDLVDEKLLHKAFPNTNWDEFYFEIWRLETKSIIAISRKTYIESLLEDYTKQEIVIAGIHLGVCSLSEIIAYTDNDTFMTNHQTVSWNETNPILTPNTETPQTNYIINELSVQNSHLVAFSSVLGFLSQSSQNTGNTIEYSQKQYDNYLQRNFFSKGLKVAIGIVLGILLINFFVFSHYYNLSQETDVNLMLNKSSLEEISKTKQRMLSKEQKLKNVMAGVQSQSTSILNEITKRVPSSILLTELVYQPLERKIKAKEAIIASDKIIIVSGTTMNNQDFTLWIEAIEKLKWIDEVVITHFGKNDTHETLFTIKLTLK</sequence>
<proteinExistence type="predicted"/>
<name>A0A066WXN7_9FLAO</name>
<organism evidence="2 3">
    <name type="scientific">Flavobacterium seoulense</name>
    <dbReference type="NCBI Taxonomy" id="1492738"/>
    <lineage>
        <taxon>Bacteria</taxon>
        <taxon>Pseudomonadati</taxon>
        <taxon>Bacteroidota</taxon>
        <taxon>Flavobacteriia</taxon>
        <taxon>Flavobacteriales</taxon>
        <taxon>Flavobacteriaceae</taxon>
        <taxon>Flavobacterium</taxon>
    </lineage>
</organism>
<evidence type="ECO:0000256" key="1">
    <source>
        <dbReference type="SAM" id="Phobius"/>
    </source>
</evidence>
<dbReference type="STRING" id="1492738.FEM21_13160"/>
<feature type="transmembrane region" description="Helical" evidence="1">
    <location>
        <begin position="214"/>
        <end position="234"/>
    </location>
</feature>
<keyword evidence="3" id="KW-1185">Reference proteome</keyword>
<accession>A0A066WXN7</accession>
<dbReference type="AlphaFoldDB" id="A0A066WXN7"/>
<dbReference type="eggNOG" id="ENOG502Z7VM">
    <property type="taxonomic scope" value="Bacteria"/>
</dbReference>
<comment type="caution">
    <text evidence="2">The sequence shown here is derived from an EMBL/GenBank/DDBJ whole genome shotgun (WGS) entry which is preliminary data.</text>
</comment>